<reference evidence="2" key="1">
    <citation type="submission" date="2009-03" db="EMBL/GenBank/DDBJ databases">
        <title>Complete genome sequence of Edwardsiella ictaluri 93-146.</title>
        <authorList>
            <person name="Williams M.L."/>
            <person name="Gillaspy A.F."/>
            <person name="Dyer D.W."/>
            <person name="Thune R.L."/>
            <person name="Waldbieser G.C."/>
            <person name="Schuster S.C."/>
            <person name="Gipson J."/>
            <person name="Zaitshik J."/>
            <person name="Landry C."/>
            <person name="Lawrence M.L."/>
        </authorList>
    </citation>
    <scope>NUCLEOTIDE SEQUENCE [LARGE SCALE GENOMIC DNA]</scope>
    <source>
        <strain evidence="2">93-146</strain>
    </source>
</reference>
<sequence>MGNILPIKRPFYFNTLITGSYFFCSGNNGIAVKLATGTKWVLSVQF</sequence>
<protein>
    <submittedName>
        <fullName evidence="1">Uncharacterized protein</fullName>
    </submittedName>
</protein>
<gene>
    <name evidence="1" type="ordered locus">NT01EI_1764</name>
</gene>
<proteinExistence type="predicted"/>
<reference evidence="1 2" key="2">
    <citation type="journal article" date="2012" name="J. Bacteriol.">
        <title>Genome Sequence of Edwardsiella ictaluri 93-146, a Strain Associated with a Natural Channel Catfish Outbreak of Enteric Septicemia of Catfish.</title>
        <authorList>
            <person name="Williams M.L."/>
            <person name="Gillaspy A.F."/>
            <person name="Dyer D.W."/>
            <person name="Thune R.L."/>
            <person name="Waldbieser G.C."/>
            <person name="Schuster S.C."/>
            <person name="Gipson J."/>
            <person name="Zaitshik J."/>
            <person name="Landry C."/>
            <person name="Banes M.M."/>
            <person name="Lawrence M.L."/>
        </authorList>
    </citation>
    <scope>NUCLEOTIDE SEQUENCE [LARGE SCALE GENOMIC DNA]</scope>
    <source>
        <strain evidence="1 2">93-146</strain>
    </source>
</reference>
<accession>C5BE23</accession>
<evidence type="ECO:0000313" key="1">
    <source>
        <dbReference type="EMBL" id="ACR68943.1"/>
    </source>
</evidence>
<dbReference type="EMBL" id="CP001600">
    <property type="protein sequence ID" value="ACR68943.1"/>
    <property type="molecule type" value="Genomic_DNA"/>
</dbReference>
<dbReference type="KEGG" id="eic:NT01EI_1764"/>
<name>C5BE23_EDWI9</name>
<organism evidence="1 2">
    <name type="scientific">Edwardsiella ictaluri (strain 93-146)</name>
    <dbReference type="NCBI Taxonomy" id="634503"/>
    <lineage>
        <taxon>Bacteria</taxon>
        <taxon>Pseudomonadati</taxon>
        <taxon>Pseudomonadota</taxon>
        <taxon>Gammaproteobacteria</taxon>
        <taxon>Enterobacterales</taxon>
        <taxon>Hafniaceae</taxon>
        <taxon>Edwardsiella</taxon>
    </lineage>
</organism>
<dbReference type="AlphaFoldDB" id="C5BE23"/>
<dbReference type="HOGENOM" id="CLU_3183048_0_0_6"/>
<dbReference type="Proteomes" id="UP000001485">
    <property type="component" value="Chromosome"/>
</dbReference>
<evidence type="ECO:0000313" key="2">
    <source>
        <dbReference type="Proteomes" id="UP000001485"/>
    </source>
</evidence>